<gene>
    <name evidence="1" type="ORF">PHMEG_00037781</name>
</gene>
<proteinExistence type="predicted"/>
<comment type="caution">
    <text evidence="1">The sequence shown here is derived from an EMBL/GenBank/DDBJ whole genome shotgun (WGS) entry which is preliminary data.</text>
</comment>
<reference evidence="2" key="1">
    <citation type="submission" date="2017-03" db="EMBL/GenBank/DDBJ databases">
        <title>Phytopthora megakarya and P. palmivora, two closely related causual agents of cacao black pod achieved similar genome size and gene model numbers by different mechanisms.</title>
        <authorList>
            <person name="Ali S."/>
            <person name="Shao J."/>
            <person name="Larry D.J."/>
            <person name="Kronmiller B."/>
            <person name="Shen D."/>
            <person name="Strem M.D."/>
            <person name="Melnick R.L."/>
            <person name="Guiltinan M.J."/>
            <person name="Tyler B.M."/>
            <person name="Meinhardt L.W."/>
            <person name="Bailey B.A."/>
        </authorList>
    </citation>
    <scope>NUCLEOTIDE SEQUENCE [LARGE SCALE GENOMIC DNA]</scope>
    <source>
        <strain evidence="2">zdho120</strain>
    </source>
</reference>
<evidence type="ECO:0000313" key="2">
    <source>
        <dbReference type="Proteomes" id="UP000198211"/>
    </source>
</evidence>
<dbReference type="Proteomes" id="UP000198211">
    <property type="component" value="Unassembled WGS sequence"/>
</dbReference>
<protein>
    <submittedName>
        <fullName evidence="1">Uncharacterized protein</fullName>
    </submittedName>
</protein>
<feature type="non-terminal residue" evidence="1">
    <location>
        <position position="1"/>
    </location>
</feature>
<dbReference type="EMBL" id="NBNE01016912">
    <property type="protein sequence ID" value="OWY92982.1"/>
    <property type="molecule type" value="Genomic_DNA"/>
</dbReference>
<organism evidence="1 2">
    <name type="scientific">Phytophthora megakarya</name>
    <dbReference type="NCBI Taxonomy" id="4795"/>
    <lineage>
        <taxon>Eukaryota</taxon>
        <taxon>Sar</taxon>
        <taxon>Stramenopiles</taxon>
        <taxon>Oomycota</taxon>
        <taxon>Peronosporomycetes</taxon>
        <taxon>Peronosporales</taxon>
        <taxon>Peronosporaceae</taxon>
        <taxon>Phytophthora</taxon>
    </lineage>
</organism>
<keyword evidence="2" id="KW-1185">Reference proteome</keyword>
<name>A0A225UIU2_9STRA</name>
<sequence>IVGVPATETSLERGSKVYDGCGGLEAHLLFESLSSDDLADLVGLLGRDSLDFLLQLQNYV</sequence>
<accession>A0A225UIU2</accession>
<dbReference type="AlphaFoldDB" id="A0A225UIU2"/>
<dbReference type="OrthoDB" id="135610at2759"/>
<evidence type="ECO:0000313" key="1">
    <source>
        <dbReference type="EMBL" id="OWY92982.1"/>
    </source>
</evidence>